<reference evidence="1" key="1">
    <citation type="submission" date="2023-04" db="EMBL/GenBank/DDBJ databases">
        <title>A chromosome-level genome assembly of the parasitoid wasp Eretmocerus hayati.</title>
        <authorList>
            <person name="Zhong Y."/>
            <person name="Liu S."/>
            <person name="Liu Y."/>
        </authorList>
    </citation>
    <scope>NUCLEOTIDE SEQUENCE</scope>
    <source>
        <strain evidence="1">ZJU_SS_LIU_2023</strain>
    </source>
</reference>
<gene>
    <name evidence="1" type="ORF">QAD02_001450</name>
</gene>
<accession>A0ACC2NGH5</accession>
<proteinExistence type="predicted"/>
<organism evidence="1 2">
    <name type="scientific">Eretmocerus hayati</name>
    <dbReference type="NCBI Taxonomy" id="131215"/>
    <lineage>
        <taxon>Eukaryota</taxon>
        <taxon>Metazoa</taxon>
        <taxon>Ecdysozoa</taxon>
        <taxon>Arthropoda</taxon>
        <taxon>Hexapoda</taxon>
        <taxon>Insecta</taxon>
        <taxon>Pterygota</taxon>
        <taxon>Neoptera</taxon>
        <taxon>Endopterygota</taxon>
        <taxon>Hymenoptera</taxon>
        <taxon>Apocrita</taxon>
        <taxon>Proctotrupomorpha</taxon>
        <taxon>Chalcidoidea</taxon>
        <taxon>Aphelinidae</taxon>
        <taxon>Aphelininae</taxon>
        <taxon>Eretmocerus</taxon>
    </lineage>
</organism>
<dbReference type="EMBL" id="CM056743">
    <property type="protein sequence ID" value="KAJ8670191.1"/>
    <property type="molecule type" value="Genomic_DNA"/>
</dbReference>
<evidence type="ECO:0000313" key="1">
    <source>
        <dbReference type="EMBL" id="KAJ8670191.1"/>
    </source>
</evidence>
<protein>
    <submittedName>
        <fullName evidence="1">Uncharacterized protein</fullName>
    </submittedName>
</protein>
<name>A0ACC2NGH5_9HYME</name>
<dbReference type="Proteomes" id="UP001239111">
    <property type="component" value="Chromosome 3"/>
</dbReference>
<sequence>MGSVKRSNILCHLTTTLGTAEELDIEIIKNLINKETSLKFRTIPILLSKLVVKNLLEMGMSNIKILGSIKNFVDPARIQVTVRPEELMLLSRDIEPSQSSLMMLVGQNILTDAIGVNIDDLIRLLSEDFNNASNDQEKTDIDDSGDGEQSESERNETAATTEGTDKKISEDEDEPVIVDVEVHHRDGSLSPPRPPSSCVETTNSRKRSYDEYSRASSSMSNKRSRAASSVYNDGIENDKESVFEDDYGGSETSSIKTKGDEVVDLVEPAFKTNTNFDIFDEGVADAFVEDSDEDDEECTRTIP</sequence>
<keyword evidence="2" id="KW-1185">Reference proteome</keyword>
<comment type="caution">
    <text evidence="1">The sequence shown here is derived from an EMBL/GenBank/DDBJ whole genome shotgun (WGS) entry which is preliminary data.</text>
</comment>
<evidence type="ECO:0000313" key="2">
    <source>
        <dbReference type="Proteomes" id="UP001239111"/>
    </source>
</evidence>